<keyword evidence="4 7" id="KW-0689">Ribosomal protein</keyword>
<evidence type="ECO:0000256" key="4">
    <source>
        <dbReference type="ARBA" id="ARBA00022980"/>
    </source>
</evidence>
<dbReference type="Gene3D" id="3.30.160.810">
    <property type="match status" value="1"/>
</dbReference>
<evidence type="ECO:0000313" key="9">
    <source>
        <dbReference type="EMBL" id="PIY96359.1"/>
    </source>
</evidence>
<dbReference type="HAMAP" id="MF_01325_B">
    <property type="entry name" value="Ribosomal_uL3_B"/>
    <property type="match status" value="1"/>
</dbReference>
<dbReference type="InterPro" id="IPR019927">
    <property type="entry name" value="Ribosomal_uL3_bac/org-type"/>
</dbReference>
<feature type="compositionally biased region" description="Basic and acidic residues" evidence="8">
    <location>
        <begin position="218"/>
        <end position="258"/>
    </location>
</feature>
<evidence type="ECO:0000256" key="7">
    <source>
        <dbReference type="HAMAP-Rule" id="MF_01325"/>
    </source>
</evidence>
<keyword evidence="2 7" id="KW-0699">rRNA-binding</keyword>
<evidence type="ECO:0000313" key="10">
    <source>
        <dbReference type="Proteomes" id="UP000230779"/>
    </source>
</evidence>
<dbReference type="NCBIfam" id="TIGR03625">
    <property type="entry name" value="L3_bact"/>
    <property type="match status" value="1"/>
</dbReference>
<dbReference type="InterPro" id="IPR009000">
    <property type="entry name" value="Transl_B-barrel_sf"/>
</dbReference>
<keyword evidence="3 7" id="KW-0694">RNA-binding</keyword>
<dbReference type="Gene3D" id="2.40.30.10">
    <property type="entry name" value="Translation factors"/>
    <property type="match status" value="1"/>
</dbReference>
<comment type="function">
    <text evidence="7">One of the primary rRNA binding proteins, it binds directly near the 3'-end of the 23S rRNA, where it nucleates assembly of the 50S subunit.</text>
</comment>
<name>A0A2M7RHZ6_9BACT</name>
<evidence type="ECO:0000256" key="2">
    <source>
        <dbReference type="ARBA" id="ARBA00022730"/>
    </source>
</evidence>
<comment type="similarity">
    <text evidence="1 7">Belongs to the universal ribosomal protein uL3 family.</text>
</comment>
<dbReference type="GO" id="GO:0022625">
    <property type="term" value="C:cytosolic large ribosomal subunit"/>
    <property type="evidence" value="ECO:0007669"/>
    <property type="project" value="TreeGrafter"/>
</dbReference>
<comment type="subunit">
    <text evidence="7">Part of the 50S ribosomal subunit. Forms a cluster with proteins L14 and L19.</text>
</comment>
<evidence type="ECO:0000256" key="1">
    <source>
        <dbReference type="ARBA" id="ARBA00006540"/>
    </source>
</evidence>
<accession>A0A2M7RHZ6</accession>
<proteinExistence type="inferred from homology"/>
<dbReference type="AlphaFoldDB" id="A0A2M7RHZ6"/>
<evidence type="ECO:0000256" key="5">
    <source>
        <dbReference type="ARBA" id="ARBA00023274"/>
    </source>
</evidence>
<feature type="region of interest" description="Disordered" evidence="8">
    <location>
        <begin position="208"/>
        <end position="258"/>
    </location>
</feature>
<reference evidence="9 10" key="1">
    <citation type="submission" date="2017-09" db="EMBL/GenBank/DDBJ databases">
        <title>Depth-based differentiation of microbial function through sediment-hosted aquifers and enrichment of novel symbionts in the deep terrestrial subsurface.</title>
        <authorList>
            <person name="Probst A.J."/>
            <person name="Ladd B."/>
            <person name="Jarett J.K."/>
            <person name="Geller-Mcgrath D.E."/>
            <person name="Sieber C.M."/>
            <person name="Emerson J.B."/>
            <person name="Anantharaman K."/>
            <person name="Thomas B.C."/>
            <person name="Malmstrom R."/>
            <person name="Stieglmeier M."/>
            <person name="Klingl A."/>
            <person name="Woyke T."/>
            <person name="Ryan C.M."/>
            <person name="Banfield J.F."/>
        </authorList>
    </citation>
    <scope>NUCLEOTIDE SEQUENCE [LARGE SCALE GENOMIC DNA]</scope>
    <source>
        <strain evidence="9">CG_4_10_14_0_8_um_filter_42_10</strain>
    </source>
</reference>
<dbReference type="GO" id="GO:0019843">
    <property type="term" value="F:rRNA binding"/>
    <property type="evidence" value="ECO:0007669"/>
    <property type="project" value="UniProtKB-UniRule"/>
</dbReference>
<keyword evidence="5 7" id="KW-0687">Ribonucleoprotein</keyword>
<dbReference type="Proteomes" id="UP000230779">
    <property type="component" value="Unassembled WGS sequence"/>
</dbReference>
<evidence type="ECO:0000256" key="8">
    <source>
        <dbReference type="SAM" id="MobiDB-lite"/>
    </source>
</evidence>
<organism evidence="9 10">
    <name type="scientific">Candidatus Kerfeldbacteria bacterium CG_4_10_14_0_8_um_filter_42_10</name>
    <dbReference type="NCBI Taxonomy" id="2014248"/>
    <lineage>
        <taxon>Bacteria</taxon>
        <taxon>Candidatus Kerfeldiibacteriota</taxon>
    </lineage>
</organism>
<dbReference type="GO" id="GO:0003735">
    <property type="term" value="F:structural constituent of ribosome"/>
    <property type="evidence" value="ECO:0007669"/>
    <property type="project" value="UniProtKB-UniRule"/>
</dbReference>
<dbReference type="PANTHER" id="PTHR11229">
    <property type="entry name" value="50S RIBOSOMAL PROTEIN L3"/>
    <property type="match status" value="1"/>
</dbReference>
<protein>
    <recommendedName>
        <fullName evidence="6 7">Large ribosomal subunit protein uL3</fullName>
    </recommendedName>
</protein>
<dbReference type="GO" id="GO:0006412">
    <property type="term" value="P:translation"/>
    <property type="evidence" value="ECO:0007669"/>
    <property type="project" value="UniProtKB-UniRule"/>
</dbReference>
<dbReference type="EMBL" id="PFMD01000051">
    <property type="protein sequence ID" value="PIY96359.1"/>
    <property type="molecule type" value="Genomic_DNA"/>
</dbReference>
<dbReference type="Pfam" id="PF00297">
    <property type="entry name" value="Ribosomal_L3"/>
    <property type="match status" value="1"/>
</dbReference>
<comment type="caution">
    <text evidence="9">The sequence shown here is derived from an EMBL/GenBank/DDBJ whole genome shotgun (WGS) entry which is preliminary data.</text>
</comment>
<dbReference type="SUPFAM" id="SSF50447">
    <property type="entry name" value="Translation proteins"/>
    <property type="match status" value="1"/>
</dbReference>
<gene>
    <name evidence="7" type="primary">rplC</name>
    <name evidence="9" type="ORF">COY66_04410</name>
</gene>
<evidence type="ECO:0000256" key="3">
    <source>
        <dbReference type="ARBA" id="ARBA00022884"/>
    </source>
</evidence>
<evidence type="ECO:0000256" key="6">
    <source>
        <dbReference type="ARBA" id="ARBA00035243"/>
    </source>
</evidence>
<sequence>MKFILGKKIGMTRRFQENGTVVPVTLVKVGPCTVTQVKNSKRDGYEAVQIGFETKKKISQPLKGHLKDLDSFRYLREFRVSSAGQFKRGDLLDVSIFQEGDVVQVSGISKGKGFQGVVKRHGFHGSPATHGHKDQLRMPGSIGSAFPEHVLKGRRMAGRMGGKRATAKNLEIIEVNQKDHQLAIKGAVPGARNQLILILGEGEVSAVIPENNQTPDKVSPKNDKEQKEDILKKGSEKEEEKPNQNSAKEDKKTEGENK</sequence>
<dbReference type="FunFam" id="2.40.30.10:FF:000004">
    <property type="entry name" value="50S ribosomal protein L3"/>
    <property type="match status" value="1"/>
</dbReference>
<dbReference type="InterPro" id="IPR000597">
    <property type="entry name" value="Ribosomal_uL3"/>
</dbReference>
<dbReference type="PANTHER" id="PTHR11229:SF16">
    <property type="entry name" value="LARGE RIBOSOMAL SUBUNIT PROTEIN UL3C"/>
    <property type="match status" value="1"/>
</dbReference>